<dbReference type="KEGG" id="pnp:IJ22_49960"/>
<dbReference type="GO" id="GO:0016740">
    <property type="term" value="F:transferase activity"/>
    <property type="evidence" value="ECO:0007669"/>
    <property type="project" value="UniProtKB-KW"/>
</dbReference>
<reference evidence="4 5" key="2">
    <citation type="journal article" date="2016" name="Genome Announc.">
        <title>Complete Genome Sequences of Two Interactive Moderate Thermophiles, Paenibacillus napthalenovorans 32O-Y and Paenibacillus sp. 32O-W.</title>
        <authorList>
            <person name="Butler R.R.III."/>
            <person name="Wang J."/>
            <person name="Stark B.C."/>
            <person name="Pombert J.F."/>
        </authorList>
    </citation>
    <scope>NUCLEOTIDE SEQUENCE [LARGE SCALE GENOMIC DNA]</scope>
    <source>
        <strain evidence="4 5">32O-Y</strain>
    </source>
</reference>
<keyword evidence="4" id="KW-0315">Glutamine amidotransferase</keyword>
<feature type="transmembrane region" description="Helical" evidence="1">
    <location>
        <begin position="374"/>
        <end position="396"/>
    </location>
</feature>
<keyword evidence="1" id="KW-1133">Transmembrane helix</keyword>
<feature type="domain" description="DUF7408" evidence="3">
    <location>
        <begin position="183"/>
        <end position="317"/>
    </location>
</feature>
<dbReference type="AlphaFoldDB" id="A0A0U2WIX5"/>
<dbReference type="InterPro" id="IPR029062">
    <property type="entry name" value="Class_I_gatase-like"/>
</dbReference>
<evidence type="ECO:0000313" key="5">
    <source>
        <dbReference type="Proteomes" id="UP000061660"/>
    </source>
</evidence>
<dbReference type="RefSeq" id="WP_062410658.1">
    <property type="nucleotide sequence ID" value="NZ_CP013652.1"/>
</dbReference>
<dbReference type="Gene3D" id="3.40.50.880">
    <property type="match status" value="1"/>
</dbReference>
<keyword evidence="5" id="KW-1185">Reference proteome</keyword>
<dbReference type="EMBL" id="CP013652">
    <property type="protein sequence ID" value="ALS25258.1"/>
    <property type="molecule type" value="Genomic_DNA"/>
</dbReference>
<dbReference type="OrthoDB" id="137965at2"/>
<organism evidence="4 5">
    <name type="scientific">Paenibacillus naphthalenovorans</name>
    <dbReference type="NCBI Taxonomy" id="162209"/>
    <lineage>
        <taxon>Bacteria</taxon>
        <taxon>Bacillati</taxon>
        <taxon>Bacillota</taxon>
        <taxon>Bacilli</taxon>
        <taxon>Bacillales</taxon>
        <taxon>Paenibacillaceae</taxon>
        <taxon>Paenibacillus</taxon>
    </lineage>
</organism>
<evidence type="ECO:0000256" key="1">
    <source>
        <dbReference type="SAM" id="Phobius"/>
    </source>
</evidence>
<dbReference type="Pfam" id="PF24157">
    <property type="entry name" value="DUF7408"/>
    <property type="match status" value="1"/>
</dbReference>
<feature type="transmembrane region" description="Helical" evidence="1">
    <location>
        <begin position="403"/>
        <end position="425"/>
    </location>
</feature>
<feature type="signal peptide" evidence="2">
    <location>
        <begin position="1"/>
        <end position="30"/>
    </location>
</feature>
<keyword evidence="1" id="KW-0472">Membrane</keyword>
<keyword evidence="1" id="KW-0812">Transmembrane</keyword>
<feature type="chain" id="PRO_5039559122" evidence="2">
    <location>
        <begin position="31"/>
        <end position="800"/>
    </location>
</feature>
<protein>
    <submittedName>
        <fullName evidence="4">Class I glutamine amidotransferase-like protein</fullName>
    </submittedName>
</protein>
<keyword evidence="2" id="KW-0732">Signal</keyword>
<dbReference type="InterPro" id="IPR055831">
    <property type="entry name" value="DUF7408"/>
</dbReference>
<gene>
    <name evidence="4" type="ORF">IJ22_49960</name>
</gene>
<proteinExistence type="predicted"/>
<name>A0A0U2WIX5_9BACL</name>
<reference evidence="5" key="1">
    <citation type="submission" date="2015-12" db="EMBL/GenBank/DDBJ databases">
        <title>Complete genome sequences of two moderately thermophilic Paenibacillus species.</title>
        <authorList>
            <person name="Butler R.III."/>
            <person name="Wang J."/>
            <person name="Stark B.C."/>
            <person name="Pombert J.-F."/>
        </authorList>
    </citation>
    <scope>NUCLEOTIDE SEQUENCE [LARGE SCALE GENOMIC DNA]</scope>
    <source>
        <strain evidence="5">32O-Y</strain>
    </source>
</reference>
<keyword evidence="4" id="KW-0808">Transferase</keyword>
<dbReference type="STRING" id="162209.IJ22_49960"/>
<dbReference type="SUPFAM" id="SSF52317">
    <property type="entry name" value="Class I glutamine amidotransferase-like"/>
    <property type="match status" value="1"/>
</dbReference>
<evidence type="ECO:0000313" key="4">
    <source>
        <dbReference type="EMBL" id="ALS25258.1"/>
    </source>
</evidence>
<accession>A0A0U2WIX5</accession>
<evidence type="ECO:0000259" key="3">
    <source>
        <dbReference type="Pfam" id="PF24157"/>
    </source>
</evidence>
<evidence type="ECO:0000256" key="2">
    <source>
        <dbReference type="SAM" id="SignalP"/>
    </source>
</evidence>
<sequence precursor="true">MEGLRSERIKGVRRLLLLLLALCMTFQIMAGTVGAAPATSGVELQIQTGIDGKMKEGRWFPVKFTLTSPHEDISGDLVVQVASQTGGKDITYVKHVELPRQSTKTVWMALPGMTLNSRNNVVKLYQGPVEGGTLVPISKGSNYIETVSVRSTQVGVLARDPDTLNFLSLLNTQGYDVSVSRLNVADFPAETMMLDGLDAIAINDIATDQLSPEQVQAINGWVARGGSLILAGGAGYAKTAKAFESLSPVTYQGTISLSKLGSLENLAAKELTLTEPFTVSSAAVKSGNVLAQEGQVPLLVSKEVEKGRVWYAGYDLSLQPLASWTGNPKLWEQVLQPHLVTSAAKNGFQTNIMNRYWDLQYILDFFPSMRMPSFFLLLTLFLVYVLIAAPLLYLLLKRLDKREWAWVIIPVLSIISSIGIFSVGASDKSSVMTHTLNTLELSGNGQGTRSAATAVFVPSGGTYELQLPKSAKVVSFSENRGSMNQNGELAGATDQYLYMDEAARLVWTDVPYWSVRKAQVEHAESEPLGQFDVAASIDQNGIKGEVTNQTKSDLTNVSLIYNRQLFAVGDLKAGEKKTIGGSINTIPQGYIDFGQLMFPYNHTGGPDVFNRERQMVNAYMNRLWNTGAGGETMIIGWSKDNESLYQVNGRKAQSDQLNMWVQEVKLQVVQGDKISIPYGYLSPSIVQNNLQQMHREPDGNMFAGSGDFTFEYNLPVIPGAQYDTLRIQSAGGLPPYLSLQIWNEARKDWDPLDLRSVFVLQDGRQNDMLIGGRTIRLKATVTQDLSFRYPQVSLEGTVKR</sequence>
<dbReference type="PATRIC" id="fig|162209.4.peg.5280"/>
<dbReference type="Proteomes" id="UP000061660">
    <property type="component" value="Chromosome"/>
</dbReference>